<keyword evidence="4" id="KW-1185">Reference proteome</keyword>
<gene>
    <name evidence="3" type="ORF">GCM10010211_63770</name>
</gene>
<dbReference type="SUPFAM" id="SSF52518">
    <property type="entry name" value="Thiamin diphosphate-binding fold (THDP-binding)"/>
    <property type="match status" value="1"/>
</dbReference>
<name>A0ABQ2VIL8_9ACTN</name>
<evidence type="ECO:0000256" key="1">
    <source>
        <dbReference type="SAM" id="MobiDB-lite"/>
    </source>
</evidence>
<accession>A0ABQ2VIL8</accession>
<feature type="domain" description="Thiamine pyrophosphate enzyme TPP-binding" evidence="2">
    <location>
        <begin position="17"/>
        <end position="93"/>
    </location>
</feature>
<proteinExistence type="predicted"/>
<feature type="region of interest" description="Disordered" evidence="1">
    <location>
        <begin position="121"/>
        <end position="150"/>
    </location>
</feature>
<evidence type="ECO:0000259" key="2">
    <source>
        <dbReference type="Pfam" id="PF02775"/>
    </source>
</evidence>
<dbReference type="Pfam" id="PF02775">
    <property type="entry name" value="TPP_enzyme_C"/>
    <property type="match status" value="1"/>
</dbReference>
<dbReference type="CDD" id="cd00568">
    <property type="entry name" value="TPP_enzymes"/>
    <property type="match status" value="1"/>
</dbReference>
<dbReference type="Gene3D" id="3.40.50.970">
    <property type="match status" value="1"/>
</dbReference>
<reference evidence="4" key="1">
    <citation type="journal article" date="2019" name="Int. J. Syst. Evol. Microbiol.">
        <title>The Global Catalogue of Microorganisms (GCM) 10K type strain sequencing project: providing services to taxonomists for standard genome sequencing and annotation.</title>
        <authorList>
            <consortium name="The Broad Institute Genomics Platform"/>
            <consortium name="The Broad Institute Genome Sequencing Center for Infectious Disease"/>
            <person name="Wu L."/>
            <person name="Ma J."/>
        </authorList>
    </citation>
    <scope>NUCLEOTIDE SEQUENCE [LARGE SCALE GENOMIC DNA]</scope>
    <source>
        <strain evidence="4">JCM 3399</strain>
    </source>
</reference>
<comment type="caution">
    <text evidence="3">The sequence shown here is derived from an EMBL/GenBank/DDBJ whole genome shotgun (WGS) entry which is preliminary data.</text>
</comment>
<evidence type="ECO:0000313" key="4">
    <source>
        <dbReference type="Proteomes" id="UP000654471"/>
    </source>
</evidence>
<dbReference type="InterPro" id="IPR011766">
    <property type="entry name" value="TPP_enzyme_TPP-bd"/>
</dbReference>
<protein>
    <recommendedName>
        <fullName evidence="2">Thiamine pyrophosphate enzyme TPP-binding domain-containing protein</fullName>
    </recommendedName>
</protein>
<dbReference type="InterPro" id="IPR029061">
    <property type="entry name" value="THDP-binding"/>
</dbReference>
<evidence type="ECO:0000313" key="3">
    <source>
        <dbReference type="EMBL" id="GGU88587.1"/>
    </source>
</evidence>
<dbReference type="EMBL" id="BMRP01000032">
    <property type="protein sequence ID" value="GGU88587.1"/>
    <property type="molecule type" value="Genomic_DNA"/>
</dbReference>
<dbReference type="Proteomes" id="UP000654471">
    <property type="component" value="Unassembled WGS sequence"/>
</dbReference>
<organism evidence="3 4">
    <name type="scientific">Streptomyces albospinus</name>
    <dbReference type="NCBI Taxonomy" id="285515"/>
    <lineage>
        <taxon>Bacteria</taxon>
        <taxon>Bacillati</taxon>
        <taxon>Actinomycetota</taxon>
        <taxon>Actinomycetes</taxon>
        <taxon>Kitasatosporales</taxon>
        <taxon>Streptomycetaceae</taxon>
        <taxon>Streptomyces</taxon>
    </lineage>
</organism>
<sequence length="150" mass="15594">MPREVAVRSQLPGRNSQYDLPVTWLIVDDGGYGILRAYMTDAFGETTAAATEPTRPDVVAPAESFGVPAVRTAQERLTADLAAALVAPGPSAVVLPAVVLPARLRMFAATQLVDGTSARCVEGPARSGRRTPGHPRGLPLGTCPGASHVP</sequence>